<evidence type="ECO:0000313" key="2">
    <source>
        <dbReference type="Proteomes" id="UP001626549"/>
    </source>
</evidence>
<dbReference type="Gene3D" id="3.40.50.300">
    <property type="entry name" value="P-loop containing nucleotide triphosphate hydrolases"/>
    <property type="match status" value="1"/>
</dbReference>
<sequence length="482" mass="53543">MKLKPAPAPRRPKSLISMRRLLTDENLLGSIYGAKSFEKQVAIMCAFTGEKLTDREQEIMHELTGGRAMTRDEIYAALCMVLGRRSDKTQMAAALNIKLTVCSDYSHLISPGERPTGLILANDKKQAGNVMRYVQGMIAACPMLAREVVRSNDEMILFSNGTAIVVATASFRSARGFTLCCVTGDEVAFWLDDGRNPDVEIINAVRPSLATTGGPLILLSSPHSRRGVLWETYRRHYGKDDSSTLVVQAPTWEMNPTLPQSLYDEAYEEDPDRAKAEYGAEFRADLEQFVSVETVDAVMRSGHLIIPPTRSLKYTAFVDPSGGRADSMTLAITHRDQESGLVIVDRILEKKPPFSPELATEEFAAVLHQYRIQCVHGDAYGGEWPREQFSKRKIRYELSDRNKTQLYQGFLPQLNSGTVELPPCPVLRRQLLSLERRSTRGGRELIDHGPGAHDDVVNAVAGACALAAKPRYAMEMKMGYAT</sequence>
<reference evidence="1 2" key="1">
    <citation type="submission" date="2023-10" db="EMBL/GenBank/DDBJ databases">
        <title>Two novel species belonging to the OM43/NOR5 clade.</title>
        <authorList>
            <person name="Park M."/>
        </authorList>
    </citation>
    <scope>NUCLEOTIDE SEQUENCE [LARGE SCALE GENOMIC DNA]</scope>
    <source>
        <strain evidence="1 2">IMCC45268</strain>
    </source>
</reference>
<name>A0ABZ0I9C5_9GAMM</name>
<gene>
    <name evidence="1" type="ORF">R0137_10980</name>
</gene>
<organism evidence="1 2">
    <name type="scientific">Congregibacter brevis</name>
    <dbReference type="NCBI Taxonomy" id="3081201"/>
    <lineage>
        <taxon>Bacteria</taxon>
        <taxon>Pseudomonadati</taxon>
        <taxon>Pseudomonadota</taxon>
        <taxon>Gammaproteobacteria</taxon>
        <taxon>Cellvibrionales</taxon>
        <taxon>Halieaceae</taxon>
        <taxon>Congregibacter</taxon>
    </lineage>
</organism>
<dbReference type="InterPro" id="IPR027417">
    <property type="entry name" value="P-loop_NTPase"/>
</dbReference>
<dbReference type="Proteomes" id="UP001626549">
    <property type="component" value="Chromosome"/>
</dbReference>
<dbReference type="EMBL" id="CP136865">
    <property type="protein sequence ID" value="WOJ95765.1"/>
    <property type="molecule type" value="Genomic_DNA"/>
</dbReference>
<protein>
    <submittedName>
        <fullName evidence="1">Uncharacterized protein</fullName>
    </submittedName>
</protein>
<accession>A0ABZ0I9C5</accession>
<evidence type="ECO:0000313" key="1">
    <source>
        <dbReference type="EMBL" id="WOJ95765.1"/>
    </source>
</evidence>
<proteinExistence type="predicted"/>
<dbReference type="Gene3D" id="3.30.420.240">
    <property type="match status" value="1"/>
</dbReference>
<dbReference type="RefSeq" id="WP_407326464.1">
    <property type="nucleotide sequence ID" value="NZ_CP136865.1"/>
</dbReference>
<keyword evidence="2" id="KW-1185">Reference proteome</keyword>